<feature type="compositionally biased region" description="Polar residues" evidence="1">
    <location>
        <begin position="408"/>
        <end position="429"/>
    </location>
</feature>
<dbReference type="STRING" id="336963.C4JLS8"/>
<sequence>MEAVINTAELLESVLLQVEIRTLLVSAQRVCRQWHALINDSPNLQMTLFLRPVRSADNTHYAVNPLLEEKFPFFFDGDNNGFEGHSDDLFDSLALVKNRDAFFRKGSSWRRMLVTQPPVRSLGLLTDTQFLHGSSTTWKLLEFDRPPVQTGDEGIEKRPEHARAYSDGLRMRTLYDEVVKTRKSSCDGLFFLFWHGRLPIPDDEPVDSRLLEVFSKAVKRSEVVLYTSHILMCRPKGFGDYGNRWERFEYKESDGDHDPPVARLIANVAKPCIITLVNCRKQHITPNSPRSHPIRTDIDDTTGLKYTDCQKLQLIPLIPRLLNPRSTVRSPPAIHSMPPSKAPTPANDSFANLVAFGSGASGKGVSLAERQRQLAQQKALEEKQRRAQFDAQYGGNNEQFWDNLGKSGVSSHTSGLTSGRSAQSSSPDLLSQGLAGSGLPHRRSAMDDDEDDILAAFNASAPVDRSTNFPIPSSIAPPAPNPGLHLPARNTVVMEDDDPFGLGEMSQRQTQPKVTSPYAVDGDDDDILGPLAKPVSEFAKPTPEITTLERQSEVRLAEDKSGSPARISPVDRAIAELVDMGFLIEKASTALATTESGTDVQAAVGWLLNSAHAEAQEKARGRSQSAQAQSRSERAPNGRRDRLAGELRDSSLPTQVRDQARFEERSPNSRRAAEKDPAQLAAEFGNNLFKSANSLWKSGTKRVQQAVQEFNSTPDPSQPRWMREERMEGRSQTEVRPQRGGSAAKPSVSVTDEALMLEMERAPPSKPPRPSRSPQPPPQHTGRQNPLRDVPPSHQLPIRPRRSQQDIQSPPLNDSRSRLSRLAADEQASEAYVSPARRRKTTPKLSAEPALDLLEGTTKPSQPLRAAASPSPARTPSRPTASPPIAPRPKVSPRQIPPVSNSTLLASHKHRQDGAAAFKRGDYAAAHVAYSTAISLIPGDHPVAIILLTNHALTALKIGEPKTAISDADRALSIIGPSRGESEKIDLANGEPMKEMREFFGKAMMRKAEALEQLERWTDAAKIWRETVESGHGGSASIQGRTRCEKAAGIRTPSAAAPRPSVSARPPPRATPRPAARSQSAIPAKPAEAVSRLRAANEAADRLDNEKFALADTVEARLTAWKGGKQDNLRALLASLDSVLWPETGWKKLGMAELVLPNKVKIHYMKGIAKVHPDKVRWLLMLVSS</sequence>
<dbReference type="InterPro" id="IPR036869">
    <property type="entry name" value="J_dom_sf"/>
</dbReference>
<feature type="domain" description="UBA" evidence="2">
    <location>
        <begin position="568"/>
        <end position="610"/>
    </location>
</feature>
<feature type="compositionally biased region" description="Low complexity" evidence="1">
    <location>
        <begin position="860"/>
        <end position="880"/>
    </location>
</feature>
<feature type="compositionally biased region" description="Low complexity" evidence="1">
    <location>
        <begin position="1072"/>
        <end position="1081"/>
    </location>
</feature>
<accession>C4JLS8</accession>
<dbReference type="Gene3D" id="1.10.287.110">
    <property type="entry name" value="DnaJ domain"/>
    <property type="match status" value="1"/>
</dbReference>
<dbReference type="Gene3D" id="1.20.1280.50">
    <property type="match status" value="1"/>
</dbReference>
<dbReference type="InterPro" id="IPR015940">
    <property type="entry name" value="UBA"/>
</dbReference>
<dbReference type="PANTHER" id="PTHR23172:SF19">
    <property type="entry name" value="J DOMAIN-CONTAINING PROTEIN"/>
    <property type="match status" value="1"/>
</dbReference>
<dbReference type="GO" id="GO:0072583">
    <property type="term" value="P:clathrin-dependent endocytosis"/>
    <property type="evidence" value="ECO:0007669"/>
    <property type="project" value="TreeGrafter"/>
</dbReference>
<dbReference type="InterPro" id="IPR036047">
    <property type="entry name" value="F-box-like_dom_sf"/>
</dbReference>
<feature type="region of interest" description="Disordered" evidence="1">
    <location>
        <begin position="1028"/>
        <end position="1088"/>
    </location>
</feature>
<dbReference type="Gene3D" id="1.10.8.10">
    <property type="entry name" value="DNA helicase RuvA subunit, C-terminal domain"/>
    <property type="match status" value="1"/>
</dbReference>
<proteinExistence type="predicted"/>
<dbReference type="GO" id="GO:0072318">
    <property type="term" value="P:clathrin coat disassembly"/>
    <property type="evidence" value="ECO:0007669"/>
    <property type="project" value="TreeGrafter"/>
</dbReference>
<name>C4JLS8_UNCRE</name>
<feature type="region of interest" description="Disordered" evidence="1">
    <location>
        <begin position="703"/>
        <end position="908"/>
    </location>
</feature>
<feature type="compositionally biased region" description="Pro residues" evidence="1">
    <location>
        <begin position="764"/>
        <end position="779"/>
    </location>
</feature>
<dbReference type="VEuPathDB" id="FungiDB:UREG_03786"/>
<feature type="compositionally biased region" description="Polar residues" evidence="1">
    <location>
        <begin position="703"/>
        <end position="715"/>
    </location>
</feature>
<evidence type="ECO:0000313" key="4">
    <source>
        <dbReference type="Proteomes" id="UP000002058"/>
    </source>
</evidence>
<dbReference type="GO" id="GO:0030276">
    <property type="term" value="F:clathrin binding"/>
    <property type="evidence" value="ECO:0007669"/>
    <property type="project" value="TreeGrafter"/>
</dbReference>
<feature type="region of interest" description="Disordered" evidence="1">
    <location>
        <begin position="463"/>
        <end position="487"/>
    </location>
</feature>
<dbReference type="KEGG" id="ure:UREG_03786"/>
<dbReference type="PANTHER" id="PTHR23172">
    <property type="entry name" value="AUXILIN/CYCLIN G-ASSOCIATED KINASE-RELATED"/>
    <property type="match status" value="1"/>
</dbReference>
<dbReference type="SUPFAM" id="SSF48452">
    <property type="entry name" value="TPR-like"/>
    <property type="match status" value="1"/>
</dbReference>
<protein>
    <recommendedName>
        <fullName evidence="2">UBA domain-containing protein</fullName>
    </recommendedName>
</protein>
<evidence type="ECO:0000313" key="3">
    <source>
        <dbReference type="EMBL" id="EEP78940.1"/>
    </source>
</evidence>
<dbReference type="HOGENOM" id="CLU_005723_0_0_1"/>
<dbReference type="FunFam" id="1.25.40.10:FF:000354">
    <property type="entry name" value="UBA domain-containing protein 7"/>
    <property type="match status" value="1"/>
</dbReference>
<feature type="region of interest" description="Disordered" evidence="1">
    <location>
        <begin position="391"/>
        <end position="445"/>
    </location>
</feature>
<dbReference type="Gene3D" id="1.25.40.10">
    <property type="entry name" value="Tetratricopeptide repeat domain"/>
    <property type="match status" value="1"/>
</dbReference>
<feature type="compositionally biased region" description="Polar residues" evidence="1">
    <location>
        <begin position="805"/>
        <end position="814"/>
    </location>
</feature>
<organism evidence="3 4">
    <name type="scientific">Uncinocarpus reesii (strain UAMH 1704)</name>
    <dbReference type="NCBI Taxonomy" id="336963"/>
    <lineage>
        <taxon>Eukaryota</taxon>
        <taxon>Fungi</taxon>
        <taxon>Dikarya</taxon>
        <taxon>Ascomycota</taxon>
        <taxon>Pezizomycotina</taxon>
        <taxon>Eurotiomycetes</taxon>
        <taxon>Eurotiomycetidae</taxon>
        <taxon>Onygenales</taxon>
        <taxon>Onygenaceae</taxon>
        <taxon>Uncinocarpus</taxon>
    </lineage>
</organism>
<dbReference type="GeneID" id="8444162"/>
<dbReference type="GO" id="GO:0031982">
    <property type="term" value="C:vesicle"/>
    <property type="evidence" value="ECO:0007669"/>
    <property type="project" value="TreeGrafter"/>
</dbReference>
<dbReference type="OrthoDB" id="1717591at2759"/>
<dbReference type="OMA" id="MLPDKHP"/>
<dbReference type="InterPro" id="IPR011990">
    <property type="entry name" value="TPR-like_helical_dom_sf"/>
</dbReference>
<dbReference type="SUPFAM" id="SSF81383">
    <property type="entry name" value="F-box domain"/>
    <property type="match status" value="1"/>
</dbReference>
<dbReference type="InParanoid" id="C4JLS8"/>
<dbReference type="SUPFAM" id="SSF46934">
    <property type="entry name" value="UBA-like"/>
    <property type="match status" value="1"/>
</dbReference>
<feature type="compositionally biased region" description="Low complexity" evidence="1">
    <location>
        <begin position="1053"/>
        <end position="1064"/>
    </location>
</feature>
<reference evidence="4" key="1">
    <citation type="journal article" date="2009" name="Genome Res.">
        <title>Comparative genomic analyses of the human fungal pathogens Coccidioides and their relatives.</title>
        <authorList>
            <person name="Sharpton T.J."/>
            <person name="Stajich J.E."/>
            <person name="Rounsley S.D."/>
            <person name="Gardner M.J."/>
            <person name="Wortman J.R."/>
            <person name="Jordar V.S."/>
            <person name="Maiti R."/>
            <person name="Kodira C.D."/>
            <person name="Neafsey D.E."/>
            <person name="Zeng Q."/>
            <person name="Hung C.-Y."/>
            <person name="McMahan C."/>
            <person name="Muszewska A."/>
            <person name="Grynberg M."/>
            <person name="Mandel M.A."/>
            <person name="Kellner E.M."/>
            <person name="Barker B.M."/>
            <person name="Galgiani J.N."/>
            <person name="Orbach M.J."/>
            <person name="Kirkland T.N."/>
            <person name="Cole G.T."/>
            <person name="Henn M.R."/>
            <person name="Birren B.W."/>
            <person name="Taylor J.W."/>
        </authorList>
    </citation>
    <scope>NUCLEOTIDE SEQUENCE [LARGE SCALE GENOMIC DNA]</scope>
    <source>
        <strain evidence="4">UAMH 1704</strain>
    </source>
</reference>
<feature type="compositionally biased region" description="Basic and acidic residues" evidence="1">
    <location>
        <begin position="658"/>
        <end position="677"/>
    </location>
</feature>
<dbReference type="SUPFAM" id="SSF46565">
    <property type="entry name" value="Chaperone J-domain"/>
    <property type="match status" value="1"/>
</dbReference>
<dbReference type="EMBL" id="CH476616">
    <property type="protein sequence ID" value="EEP78940.1"/>
    <property type="molecule type" value="Genomic_DNA"/>
</dbReference>
<keyword evidence="4" id="KW-1185">Reference proteome</keyword>
<dbReference type="AlphaFoldDB" id="C4JLS8"/>
<feature type="compositionally biased region" description="Basic and acidic residues" evidence="1">
    <location>
        <begin position="721"/>
        <end position="737"/>
    </location>
</feature>
<gene>
    <name evidence="3" type="ORF">UREG_03786</name>
</gene>
<feature type="compositionally biased region" description="Basic and acidic residues" evidence="1">
    <location>
        <begin position="631"/>
        <end position="649"/>
    </location>
</feature>
<dbReference type="eggNOG" id="KOG0431">
    <property type="taxonomic scope" value="Eukaryota"/>
</dbReference>
<dbReference type="RefSeq" id="XP_002544269.1">
    <property type="nucleotide sequence ID" value="XM_002544223.1"/>
</dbReference>
<dbReference type="Proteomes" id="UP000002058">
    <property type="component" value="Unassembled WGS sequence"/>
</dbReference>
<dbReference type="GO" id="GO:0005737">
    <property type="term" value="C:cytoplasm"/>
    <property type="evidence" value="ECO:0007669"/>
    <property type="project" value="TreeGrafter"/>
</dbReference>
<feature type="region of interest" description="Disordered" evidence="1">
    <location>
        <begin position="615"/>
        <end position="677"/>
    </location>
</feature>
<dbReference type="InterPro" id="IPR009060">
    <property type="entry name" value="UBA-like_sf"/>
</dbReference>
<evidence type="ECO:0000256" key="1">
    <source>
        <dbReference type="SAM" id="MobiDB-lite"/>
    </source>
</evidence>
<dbReference type="eggNOG" id="KOG1124">
    <property type="taxonomic scope" value="Eukaryota"/>
</dbReference>
<evidence type="ECO:0000259" key="2">
    <source>
        <dbReference type="PROSITE" id="PS50030"/>
    </source>
</evidence>
<dbReference type="PROSITE" id="PS50030">
    <property type="entry name" value="UBA"/>
    <property type="match status" value="1"/>
</dbReference>
<feature type="region of interest" description="Disordered" evidence="1">
    <location>
        <begin position="502"/>
        <end position="523"/>
    </location>
</feature>